<dbReference type="InterPro" id="IPR028098">
    <property type="entry name" value="Glyco_trans_4-like_N"/>
</dbReference>
<evidence type="ECO:0000259" key="2">
    <source>
        <dbReference type="Pfam" id="PF00534"/>
    </source>
</evidence>
<gene>
    <name evidence="4" type="ORF">FYJ33_05870</name>
</gene>
<dbReference type="PANTHER" id="PTHR46401">
    <property type="entry name" value="GLYCOSYLTRANSFERASE WBBK-RELATED"/>
    <property type="match status" value="1"/>
</dbReference>
<evidence type="ECO:0000256" key="1">
    <source>
        <dbReference type="ARBA" id="ARBA00022679"/>
    </source>
</evidence>
<dbReference type="AlphaFoldDB" id="A0A7X2T0S8"/>
<evidence type="ECO:0000313" key="5">
    <source>
        <dbReference type="Proteomes" id="UP000460287"/>
    </source>
</evidence>
<dbReference type="FunFam" id="3.40.50.2000:FF:000119">
    <property type="entry name" value="Glycosyl transferase group 1"/>
    <property type="match status" value="1"/>
</dbReference>
<dbReference type="RefSeq" id="WP_154530822.1">
    <property type="nucleotide sequence ID" value="NZ_JAQXTV010000120.1"/>
</dbReference>
<organism evidence="4 5">
    <name type="scientific">Inconstantimicrobium porci</name>
    <dbReference type="NCBI Taxonomy" id="2652291"/>
    <lineage>
        <taxon>Bacteria</taxon>
        <taxon>Bacillati</taxon>
        <taxon>Bacillota</taxon>
        <taxon>Clostridia</taxon>
        <taxon>Eubacteriales</taxon>
        <taxon>Clostridiaceae</taxon>
        <taxon>Inconstantimicrobium</taxon>
    </lineage>
</organism>
<evidence type="ECO:0000313" key="4">
    <source>
        <dbReference type="EMBL" id="MSR90946.1"/>
    </source>
</evidence>
<dbReference type="CDD" id="cd03809">
    <property type="entry name" value="GT4_MtfB-like"/>
    <property type="match status" value="1"/>
</dbReference>
<accession>A0A7X2T0S8</accession>
<reference evidence="4 5" key="1">
    <citation type="submission" date="2019-08" db="EMBL/GenBank/DDBJ databases">
        <title>In-depth cultivation of the pig gut microbiome towards novel bacterial diversity and tailored functional studies.</title>
        <authorList>
            <person name="Wylensek D."/>
            <person name="Hitch T.C.A."/>
            <person name="Clavel T."/>
        </authorList>
    </citation>
    <scope>NUCLEOTIDE SEQUENCE [LARGE SCALE GENOMIC DNA]</scope>
    <source>
        <strain evidence="4 5">WCA-383-APC-5B</strain>
    </source>
</reference>
<proteinExistence type="predicted"/>
<dbReference type="Proteomes" id="UP000460287">
    <property type="component" value="Unassembled WGS sequence"/>
</dbReference>
<dbReference type="InterPro" id="IPR001296">
    <property type="entry name" value="Glyco_trans_1"/>
</dbReference>
<feature type="domain" description="Glycosyl transferase family 1" evidence="2">
    <location>
        <begin position="191"/>
        <end position="342"/>
    </location>
</feature>
<comment type="caution">
    <text evidence="4">The sequence shown here is derived from an EMBL/GenBank/DDBJ whole genome shotgun (WGS) entry which is preliminary data.</text>
</comment>
<evidence type="ECO:0000259" key="3">
    <source>
        <dbReference type="Pfam" id="PF13439"/>
    </source>
</evidence>
<name>A0A7X2T0S8_9CLOT</name>
<feature type="domain" description="Glycosyltransferase subfamily 4-like N-terminal" evidence="3">
    <location>
        <begin position="57"/>
        <end position="167"/>
    </location>
</feature>
<keyword evidence="5" id="KW-1185">Reference proteome</keyword>
<protein>
    <submittedName>
        <fullName evidence="4">Glycosyltransferase family 4 protein</fullName>
    </submittedName>
</protein>
<dbReference type="GO" id="GO:0009103">
    <property type="term" value="P:lipopolysaccharide biosynthetic process"/>
    <property type="evidence" value="ECO:0007669"/>
    <property type="project" value="TreeGrafter"/>
</dbReference>
<keyword evidence="1 4" id="KW-0808">Transferase</keyword>
<dbReference type="Pfam" id="PF13439">
    <property type="entry name" value="Glyco_transf_4"/>
    <property type="match status" value="1"/>
</dbReference>
<dbReference type="SUPFAM" id="SSF53756">
    <property type="entry name" value="UDP-Glycosyltransferase/glycogen phosphorylase"/>
    <property type="match status" value="1"/>
</dbReference>
<sequence>MNIAIDARSVTWAKGSGIGTYTSNIINEIQKISVDYNYLLFWCDKDYKNISNNRIKNMILSKKHTNFFDKIYIPNSLKNNNIDLYHIPQNGIGLNESIDCKKIVTVHDLIPYVLPETVGPGYLKNFLESMPKIIELCDGILTVSEYSKRDILKFFPAFPEEKIYVTPLAANEKYKLLNKNKCKKRIQNLYKFDTDYILYIGGFSSRKNVKMIIDSLKESLSSLKSEVKLLIAGSLKDEGLNLKKYCSDINMDDNVLFIGYADEDLLPILYNGCTAFIYPSLYEGFGLPPLEAMHCGAPVITSNTTSIPEVVSDCGLLIDPTSQSQLSESIVKLLNDIELQQQYQLLGLMRSKHFSWHNTALNTIKVYTEVLNSPKDPE</sequence>
<dbReference type="Pfam" id="PF00534">
    <property type="entry name" value="Glycos_transf_1"/>
    <property type="match status" value="1"/>
</dbReference>
<dbReference type="GO" id="GO:0016757">
    <property type="term" value="F:glycosyltransferase activity"/>
    <property type="evidence" value="ECO:0007669"/>
    <property type="project" value="InterPro"/>
</dbReference>
<dbReference type="PANTHER" id="PTHR46401:SF2">
    <property type="entry name" value="GLYCOSYLTRANSFERASE WBBK-RELATED"/>
    <property type="match status" value="1"/>
</dbReference>
<dbReference type="Gene3D" id="3.40.50.2000">
    <property type="entry name" value="Glycogen Phosphorylase B"/>
    <property type="match status" value="2"/>
</dbReference>
<dbReference type="EMBL" id="VULX01000005">
    <property type="protein sequence ID" value="MSR90946.1"/>
    <property type="molecule type" value="Genomic_DNA"/>
</dbReference>